<evidence type="ECO:0000256" key="4">
    <source>
        <dbReference type="ARBA" id="ARBA00022692"/>
    </source>
</evidence>
<feature type="domain" description="Major facilitator superfamily (MFS) profile" evidence="9">
    <location>
        <begin position="9"/>
        <end position="480"/>
    </location>
</feature>
<feature type="transmembrane region" description="Helical" evidence="8">
    <location>
        <begin position="458"/>
        <end position="476"/>
    </location>
</feature>
<gene>
    <name evidence="10" type="ORF">N7493_012011</name>
</gene>
<keyword evidence="3 7" id="KW-0813">Transport</keyword>
<dbReference type="NCBIfam" id="TIGR00879">
    <property type="entry name" value="SP"/>
    <property type="match status" value="1"/>
</dbReference>
<evidence type="ECO:0000256" key="1">
    <source>
        <dbReference type="ARBA" id="ARBA00004141"/>
    </source>
</evidence>
<evidence type="ECO:0000256" key="2">
    <source>
        <dbReference type="ARBA" id="ARBA00010992"/>
    </source>
</evidence>
<reference evidence="10" key="1">
    <citation type="journal article" date="2023" name="IMA Fungus">
        <title>Comparative genomic study of the Penicillium genus elucidates a diverse pangenome and 15 lateral gene transfer events.</title>
        <authorList>
            <person name="Petersen C."/>
            <person name="Sorensen T."/>
            <person name="Nielsen M.R."/>
            <person name="Sondergaard T.E."/>
            <person name="Sorensen J.L."/>
            <person name="Fitzpatrick D.A."/>
            <person name="Frisvad J.C."/>
            <person name="Nielsen K.L."/>
        </authorList>
    </citation>
    <scope>NUCLEOTIDE SEQUENCE</scope>
    <source>
        <strain evidence="10">IBT 17514</strain>
    </source>
</reference>
<dbReference type="InterPro" id="IPR005829">
    <property type="entry name" value="Sugar_transporter_CS"/>
</dbReference>
<dbReference type="CDD" id="cd17356">
    <property type="entry name" value="MFS_HXT"/>
    <property type="match status" value="1"/>
</dbReference>
<evidence type="ECO:0000313" key="10">
    <source>
        <dbReference type="EMBL" id="KAJ5700965.1"/>
    </source>
</evidence>
<evidence type="ECO:0000313" key="11">
    <source>
        <dbReference type="Proteomes" id="UP001215712"/>
    </source>
</evidence>
<dbReference type="InterPro" id="IPR003663">
    <property type="entry name" value="Sugar/inositol_transpt"/>
</dbReference>
<reference evidence="10" key="2">
    <citation type="submission" date="2023-01" db="EMBL/GenBank/DDBJ databases">
        <authorList>
            <person name="Petersen C."/>
        </authorList>
    </citation>
    <scope>NUCLEOTIDE SEQUENCE</scope>
    <source>
        <strain evidence="10">IBT 17514</strain>
    </source>
</reference>
<feature type="transmembrane region" description="Helical" evidence="8">
    <location>
        <begin position="66"/>
        <end position="85"/>
    </location>
</feature>
<evidence type="ECO:0000256" key="7">
    <source>
        <dbReference type="RuleBase" id="RU003346"/>
    </source>
</evidence>
<dbReference type="InterPro" id="IPR050360">
    <property type="entry name" value="MFS_Sugar_Transporters"/>
</dbReference>
<dbReference type="InterPro" id="IPR005828">
    <property type="entry name" value="MFS_sugar_transport-like"/>
</dbReference>
<dbReference type="PROSITE" id="PS50850">
    <property type="entry name" value="MFS"/>
    <property type="match status" value="1"/>
</dbReference>
<evidence type="ECO:0000259" key="9">
    <source>
        <dbReference type="PROSITE" id="PS50850"/>
    </source>
</evidence>
<proteinExistence type="inferred from homology"/>
<keyword evidence="6 8" id="KW-0472">Membrane</keyword>
<feature type="transmembrane region" description="Helical" evidence="8">
    <location>
        <begin position="344"/>
        <end position="370"/>
    </location>
</feature>
<keyword evidence="4 8" id="KW-0812">Transmembrane</keyword>
<dbReference type="SUPFAM" id="SSF103473">
    <property type="entry name" value="MFS general substrate transporter"/>
    <property type="match status" value="1"/>
</dbReference>
<dbReference type="Gene3D" id="1.20.1250.20">
    <property type="entry name" value="MFS general substrate transporter like domains"/>
    <property type="match status" value="1"/>
</dbReference>
<dbReference type="PANTHER" id="PTHR48022">
    <property type="entry name" value="PLASTIDIC GLUCOSE TRANSPORTER 4"/>
    <property type="match status" value="1"/>
</dbReference>
<dbReference type="InterPro" id="IPR036259">
    <property type="entry name" value="MFS_trans_sf"/>
</dbReference>
<evidence type="ECO:0000256" key="3">
    <source>
        <dbReference type="ARBA" id="ARBA00022448"/>
    </source>
</evidence>
<dbReference type="PROSITE" id="PS00217">
    <property type="entry name" value="SUGAR_TRANSPORT_2"/>
    <property type="match status" value="1"/>
</dbReference>
<evidence type="ECO:0000256" key="5">
    <source>
        <dbReference type="ARBA" id="ARBA00022989"/>
    </source>
</evidence>
<dbReference type="PRINTS" id="PR00171">
    <property type="entry name" value="SUGRTRNSPORT"/>
</dbReference>
<dbReference type="GO" id="GO:0005351">
    <property type="term" value="F:carbohydrate:proton symporter activity"/>
    <property type="evidence" value="ECO:0007669"/>
    <property type="project" value="TreeGrafter"/>
</dbReference>
<feature type="transmembrane region" description="Helical" evidence="8">
    <location>
        <begin position="91"/>
        <end position="111"/>
    </location>
</feature>
<keyword evidence="11" id="KW-1185">Reference proteome</keyword>
<comment type="caution">
    <text evidence="10">The sequence shown here is derived from an EMBL/GenBank/DDBJ whole genome shotgun (WGS) entry which is preliminary data.</text>
</comment>
<dbReference type="Pfam" id="PF00083">
    <property type="entry name" value="Sugar_tr"/>
    <property type="match status" value="1"/>
</dbReference>
<feature type="transmembrane region" description="Helical" evidence="8">
    <location>
        <begin position="299"/>
        <end position="324"/>
    </location>
</feature>
<dbReference type="FunFam" id="1.20.1250.20:FF:000026">
    <property type="entry name" value="MFS quinate transporter QutD"/>
    <property type="match status" value="1"/>
</dbReference>
<feature type="transmembrane region" description="Helical" evidence="8">
    <location>
        <begin position="391"/>
        <end position="410"/>
    </location>
</feature>
<dbReference type="Proteomes" id="UP001215712">
    <property type="component" value="Unassembled WGS sequence"/>
</dbReference>
<comment type="similarity">
    <text evidence="2 7">Belongs to the major facilitator superfamily. Sugar transporter (TC 2.A.1.1) family.</text>
</comment>
<protein>
    <recommendedName>
        <fullName evidence="9">Major facilitator superfamily (MFS) profile domain-containing protein</fullName>
    </recommendedName>
</protein>
<evidence type="ECO:0000256" key="6">
    <source>
        <dbReference type="ARBA" id="ARBA00023136"/>
    </source>
</evidence>
<dbReference type="PANTHER" id="PTHR48022:SF7">
    <property type="entry name" value="MAJOR FACILITATOR SUPERFAMILY (MFS) PROFILE DOMAIN-CONTAINING PROTEIN-RELATED"/>
    <property type="match status" value="1"/>
</dbReference>
<dbReference type="InterPro" id="IPR020846">
    <property type="entry name" value="MFS_dom"/>
</dbReference>
<keyword evidence="5 8" id="KW-1133">Transmembrane helix</keyword>
<name>A0AAD6HA49_9EURO</name>
<organism evidence="10 11">
    <name type="scientific">Penicillium malachiteum</name>
    <dbReference type="NCBI Taxonomy" id="1324776"/>
    <lineage>
        <taxon>Eukaryota</taxon>
        <taxon>Fungi</taxon>
        <taxon>Dikarya</taxon>
        <taxon>Ascomycota</taxon>
        <taxon>Pezizomycotina</taxon>
        <taxon>Eurotiomycetes</taxon>
        <taxon>Eurotiomycetidae</taxon>
        <taxon>Eurotiales</taxon>
        <taxon>Aspergillaceae</taxon>
        <taxon>Penicillium</taxon>
    </lineage>
</organism>
<dbReference type="PROSITE" id="PS00216">
    <property type="entry name" value="SUGAR_TRANSPORT_1"/>
    <property type="match status" value="1"/>
</dbReference>
<dbReference type="AlphaFoldDB" id="A0AAD6HA49"/>
<feature type="transmembrane region" description="Helical" evidence="8">
    <location>
        <begin position="191"/>
        <end position="210"/>
    </location>
</feature>
<feature type="transmembrane region" description="Helical" evidence="8">
    <location>
        <begin position="157"/>
        <end position="179"/>
    </location>
</feature>
<dbReference type="EMBL" id="JAQJAN010000024">
    <property type="protein sequence ID" value="KAJ5700965.1"/>
    <property type="molecule type" value="Genomic_DNA"/>
</dbReference>
<comment type="subcellular location">
    <subcellularLocation>
        <location evidence="1">Membrane</location>
        <topology evidence="1">Multi-pass membrane protein</topology>
    </subcellularLocation>
</comment>
<accession>A0AAD6HA49</accession>
<evidence type="ECO:0000256" key="8">
    <source>
        <dbReference type="SAM" id="Phobius"/>
    </source>
</evidence>
<feature type="transmembrane region" description="Helical" evidence="8">
    <location>
        <begin position="6"/>
        <end position="24"/>
    </location>
</feature>
<dbReference type="GO" id="GO:0016020">
    <property type="term" value="C:membrane"/>
    <property type="evidence" value="ECO:0007669"/>
    <property type="project" value="UniProtKB-SubCell"/>
</dbReference>
<sequence>MVVGNIYVIAAVSVVGGGLFGFDISSMSAQLDENSYKCYFNQGPNGPPFNDDLDCSGLSSLRQGGVTAAMAAGSWLGALISGLISDRVGRKYAIMTGCVIWVVGSILICASQDIAMLCVGRVINGLAVGIESAQVPVYISELAPPSKRGRFVGLQQWAITWGILIMYYISYGCSFIGGSDSTNYSTASWRVPWGLQMLPAFGLFFAMMLLPESPRWLARMDRWEEAHDILALVHGKGDRNHPFVALELQDIRDMCEQERQFGNVTYFDLFAPHMINRTIIGLFTQIWSQMTGMNVMMYYISYVFAMAGYTGNSGLLSSSVEYVINVFMTLPGIFWQDRWGRRPTMLVGAFLMSALMFANAGILGGKAYIIPLDQRSSPEESMSLTGPSAKALVAMTYLFVASYAPTWGPASWTYPPELFPLRLRGKGTSMATSGNWAFNTALGLFTPSAFENITWKTYILFGVFNACAFIHVYFCFPETAGKTLEEIEAIFEDPNGIKYLGTPAWKTRKTRATVALERGDVETAKAEVAREEMAYSSEPKTATQ</sequence>